<protein>
    <submittedName>
        <fullName evidence="2">Uncharacterized protein</fullName>
    </submittedName>
</protein>
<sequence>MAPRPTSGYLPFLFAGAGTSEYFAPIEFDEPVESKRLSSAAARPRHSRSKSVQVGISGRAAAAGASARIARDTGSVADAGRSIARPTTPIAHPQRAKIVSGLMTPDSTPKKKSPSTTTTTASTTTVTAKPQNQATTNPHVQQLQKRHTHSHSFSPGEHSVSPLTFAPSATIPMSPASSPPSLPLPASAAGLARQRQPTWLASSSSSTSLTYSRGTGQPLSPTASFAGKQQPLVLHQPSPSINPTKTRPTQSSTSTSASTRQLRHHASQPSLRREQRNVSSSSSMSWSSSRDREGTASSRSSFYSSIAGSGRSKRKMMEAKRAQAEERLNEPPRALPEVQLFSVRSVLTEIGYSMPEFYENALDLAEACESYFHTANHASPRLVLGFRR</sequence>
<evidence type="ECO:0000313" key="2">
    <source>
        <dbReference type="EMBL" id="KAK7206213.1"/>
    </source>
</evidence>
<feature type="compositionally biased region" description="Low complexity" evidence="1">
    <location>
        <begin position="296"/>
        <end position="310"/>
    </location>
</feature>
<dbReference type="RefSeq" id="XP_064769246.1">
    <property type="nucleotide sequence ID" value="XM_064909544.1"/>
</dbReference>
<feature type="compositionally biased region" description="Polar residues" evidence="1">
    <location>
        <begin position="213"/>
        <end position="223"/>
    </location>
</feature>
<feature type="compositionally biased region" description="Low complexity" evidence="1">
    <location>
        <begin position="243"/>
        <end position="260"/>
    </location>
</feature>
<feature type="region of interest" description="Disordered" evidence="1">
    <location>
        <begin position="60"/>
        <end position="79"/>
    </location>
</feature>
<feature type="region of interest" description="Disordered" evidence="1">
    <location>
        <begin position="35"/>
        <end position="54"/>
    </location>
</feature>
<dbReference type="EMBL" id="JBBJBU010000003">
    <property type="protein sequence ID" value="KAK7206213.1"/>
    <property type="molecule type" value="Genomic_DNA"/>
</dbReference>
<name>A0ABR1F8P4_9ASCO</name>
<organism evidence="2 3">
    <name type="scientific">Myxozyma melibiosi</name>
    <dbReference type="NCBI Taxonomy" id="54550"/>
    <lineage>
        <taxon>Eukaryota</taxon>
        <taxon>Fungi</taxon>
        <taxon>Dikarya</taxon>
        <taxon>Ascomycota</taxon>
        <taxon>Saccharomycotina</taxon>
        <taxon>Lipomycetes</taxon>
        <taxon>Lipomycetales</taxon>
        <taxon>Lipomycetaceae</taxon>
        <taxon>Myxozyma</taxon>
    </lineage>
</organism>
<feature type="compositionally biased region" description="Low complexity" evidence="1">
    <location>
        <begin position="279"/>
        <end position="288"/>
    </location>
</feature>
<keyword evidence="3" id="KW-1185">Reference proteome</keyword>
<reference evidence="2 3" key="1">
    <citation type="submission" date="2024-03" db="EMBL/GenBank/DDBJ databases">
        <title>Genome-scale model development and genomic sequencing of the oleaginous clade Lipomyces.</title>
        <authorList>
            <consortium name="Lawrence Berkeley National Laboratory"/>
            <person name="Czajka J.J."/>
            <person name="Han Y."/>
            <person name="Kim J."/>
            <person name="Mondo S.J."/>
            <person name="Hofstad B.A."/>
            <person name="Robles A."/>
            <person name="Haridas S."/>
            <person name="Riley R."/>
            <person name="LaButti K."/>
            <person name="Pangilinan J."/>
            <person name="Andreopoulos W."/>
            <person name="Lipzen A."/>
            <person name="Yan J."/>
            <person name="Wang M."/>
            <person name="Ng V."/>
            <person name="Grigoriev I.V."/>
            <person name="Spatafora J.W."/>
            <person name="Magnuson J.K."/>
            <person name="Baker S.E."/>
            <person name="Pomraning K.R."/>
        </authorList>
    </citation>
    <scope>NUCLEOTIDE SEQUENCE [LARGE SCALE GENOMIC DNA]</scope>
    <source>
        <strain evidence="2 3">Phaff 52-87</strain>
    </source>
</reference>
<feature type="compositionally biased region" description="Low complexity" evidence="1">
    <location>
        <begin position="114"/>
        <end position="130"/>
    </location>
</feature>
<gene>
    <name evidence="2" type="ORF">BZA70DRAFT_127023</name>
</gene>
<evidence type="ECO:0000313" key="3">
    <source>
        <dbReference type="Proteomes" id="UP001498771"/>
    </source>
</evidence>
<dbReference type="Proteomes" id="UP001498771">
    <property type="component" value="Unassembled WGS sequence"/>
</dbReference>
<feature type="compositionally biased region" description="Low complexity" evidence="1">
    <location>
        <begin position="166"/>
        <end position="176"/>
    </location>
</feature>
<feature type="region of interest" description="Disordered" evidence="1">
    <location>
        <begin position="100"/>
        <end position="327"/>
    </location>
</feature>
<evidence type="ECO:0000256" key="1">
    <source>
        <dbReference type="SAM" id="MobiDB-lite"/>
    </source>
</evidence>
<dbReference type="GeneID" id="90035056"/>
<accession>A0ABR1F8P4</accession>
<proteinExistence type="predicted"/>
<feature type="compositionally biased region" description="Polar residues" evidence="1">
    <location>
        <begin position="131"/>
        <end position="143"/>
    </location>
</feature>
<feature type="compositionally biased region" description="Basic and acidic residues" evidence="1">
    <location>
        <begin position="315"/>
        <end position="327"/>
    </location>
</feature>
<comment type="caution">
    <text evidence="2">The sequence shown here is derived from an EMBL/GenBank/DDBJ whole genome shotgun (WGS) entry which is preliminary data.</text>
</comment>
<feature type="compositionally biased region" description="Low complexity" evidence="1">
    <location>
        <begin position="202"/>
        <end position="212"/>
    </location>
</feature>